<keyword evidence="1" id="KW-0472">Membrane</keyword>
<organism evidence="2 3">
    <name type="scientific">Spodoptera exigua</name>
    <name type="common">Beet armyworm</name>
    <name type="synonym">Noctua fulgens</name>
    <dbReference type="NCBI Taxonomy" id="7107"/>
    <lineage>
        <taxon>Eukaryota</taxon>
        <taxon>Metazoa</taxon>
        <taxon>Ecdysozoa</taxon>
        <taxon>Arthropoda</taxon>
        <taxon>Hexapoda</taxon>
        <taxon>Insecta</taxon>
        <taxon>Pterygota</taxon>
        <taxon>Neoptera</taxon>
        <taxon>Endopterygota</taxon>
        <taxon>Lepidoptera</taxon>
        <taxon>Glossata</taxon>
        <taxon>Ditrysia</taxon>
        <taxon>Noctuoidea</taxon>
        <taxon>Noctuidae</taxon>
        <taxon>Amphipyrinae</taxon>
        <taxon>Spodoptera</taxon>
    </lineage>
</organism>
<proteinExistence type="predicted"/>
<dbReference type="Proteomes" id="UP000814243">
    <property type="component" value="Unassembled WGS sequence"/>
</dbReference>
<feature type="transmembrane region" description="Helical" evidence="1">
    <location>
        <begin position="87"/>
        <end position="107"/>
    </location>
</feature>
<dbReference type="AlphaFoldDB" id="A0A922MXU5"/>
<accession>A0A922MXU5</accession>
<evidence type="ECO:0000313" key="3">
    <source>
        <dbReference type="Proteomes" id="UP000814243"/>
    </source>
</evidence>
<feature type="transmembrane region" description="Helical" evidence="1">
    <location>
        <begin position="7"/>
        <end position="30"/>
    </location>
</feature>
<protein>
    <submittedName>
        <fullName evidence="2">Uncharacterized protein</fullName>
    </submittedName>
</protein>
<evidence type="ECO:0000313" key="2">
    <source>
        <dbReference type="EMBL" id="KAH9644400.1"/>
    </source>
</evidence>
<comment type="caution">
    <text evidence="2">The sequence shown here is derived from an EMBL/GenBank/DDBJ whole genome shotgun (WGS) entry which is preliminary data.</text>
</comment>
<keyword evidence="1" id="KW-0812">Transmembrane</keyword>
<keyword evidence="1" id="KW-1133">Transmembrane helix</keyword>
<reference evidence="2" key="1">
    <citation type="journal article" date="2021" name="G3 (Bethesda)">
        <title>Genome and transcriptome analysis of the beet armyworm Spodoptera exigua reveals targets for pest control. .</title>
        <authorList>
            <person name="Simon S."/>
            <person name="Breeschoten T."/>
            <person name="Jansen H.J."/>
            <person name="Dirks R.P."/>
            <person name="Schranz M.E."/>
            <person name="Ros V.I.D."/>
        </authorList>
    </citation>
    <scope>NUCLEOTIDE SEQUENCE</scope>
    <source>
        <strain evidence="2">TB_SE_WUR_2020</strain>
    </source>
</reference>
<gene>
    <name evidence="2" type="ORF">HF086_006428</name>
</gene>
<sequence length="108" mass="12403">MECVKAFTMIAFLHVWVIKTFFVVIVLIIYCEDLYTAMDDIQTTCVYILRSNCSDAEKKLCKNIQRLHRASYSKIDVCGMFYNDASFALRLIAIVGNYAVVILQFALL</sequence>
<evidence type="ECO:0000256" key="1">
    <source>
        <dbReference type="SAM" id="Phobius"/>
    </source>
</evidence>
<name>A0A922MXU5_SPOEX</name>
<dbReference type="EMBL" id="JACEFF010000086">
    <property type="protein sequence ID" value="KAH9644400.1"/>
    <property type="molecule type" value="Genomic_DNA"/>
</dbReference>